<dbReference type="AlphaFoldDB" id="A0A379ZDY9"/>
<protein>
    <submittedName>
        <fullName evidence="1">Uncharacterized protein</fullName>
    </submittedName>
</protein>
<evidence type="ECO:0000313" key="2">
    <source>
        <dbReference type="Proteomes" id="UP000255061"/>
    </source>
</evidence>
<gene>
    <name evidence="1" type="ORF">NCTC10736_00102</name>
</gene>
<sequence length="33" mass="3720">MRGKDTLLGLRVQVQRLKIASDLNLSEIPKAQK</sequence>
<dbReference type="Proteomes" id="UP000255061">
    <property type="component" value="Unassembled WGS sequence"/>
</dbReference>
<dbReference type="EMBL" id="UGYV01000001">
    <property type="protein sequence ID" value="SUI59166.1"/>
    <property type="molecule type" value="Genomic_DNA"/>
</dbReference>
<organism evidence="1 2">
    <name type="scientific">Shewanella morhuae</name>
    <dbReference type="NCBI Taxonomy" id="365591"/>
    <lineage>
        <taxon>Bacteria</taxon>
        <taxon>Pseudomonadati</taxon>
        <taxon>Pseudomonadota</taxon>
        <taxon>Gammaproteobacteria</taxon>
        <taxon>Alteromonadales</taxon>
        <taxon>Shewanellaceae</taxon>
        <taxon>Shewanella</taxon>
    </lineage>
</organism>
<name>A0A379ZDY9_9GAMM</name>
<evidence type="ECO:0000313" key="1">
    <source>
        <dbReference type="EMBL" id="SUI59166.1"/>
    </source>
</evidence>
<accession>A0A379ZDY9</accession>
<proteinExistence type="predicted"/>
<reference evidence="1 2" key="1">
    <citation type="submission" date="2018-06" db="EMBL/GenBank/DDBJ databases">
        <authorList>
            <consortium name="Pathogen Informatics"/>
            <person name="Doyle S."/>
        </authorList>
    </citation>
    <scope>NUCLEOTIDE SEQUENCE [LARGE SCALE GENOMIC DNA]</scope>
    <source>
        <strain evidence="1 2">NCTC10736</strain>
    </source>
</reference>